<evidence type="ECO:0000313" key="1">
    <source>
        <dbReference type="EMBL" id="QJB29934.1"/>
    </source>
</evidence>
<name>A0AAE6ZC25_9BACT</name>
<gene>
    <name evidence="1" type="ORF">HF329_00860</name>
</gene>
<dbReference type="EMBL" id="CP051205">
    <property type="protein sequence ID" value="QJB29934.1"/>
    <property type="molecule type" value="Genomic_DNA"/>
</dbReference>
<protein>
    <recommendedName>
        <fullName evidence="3">ImmA/IrrE family metallo-endopeptidase</fullName>
    </recommendedName>
</protein>
<dbReference type="Proteomes" id="UP000502421">
    <property type="component" value="Chromosome"/>
</dbReference>
<dbReference type="RefSeq" id="WP_168802222.1">
    <property type="nucleotide sequence ID" value="NZ_CP051205.1"/>
</dbReference>
<proteinExistence type="predicted"/>
<organism evidence="1 2">
    <name type="scientific">Chitinophaga oryzae</name>
    <dbReference type="NCBI Taxonomy" id="2725414"/>
    <lineage>
        <taxon>Bacteria</taxon>
        <taxon>Pseudomonadati</taxon>
        <taxon>Bacteroidota</taxon>
        <taxon>Chitinophagia</taxon>
        <taxon>Chitinophagales</taxon>
        <taxon>Chitinophagaceae</taxon>
        <taxon>Chitinophaga</taxon>
    </lineage>
</organism>
<evidence type="ECO:0008006" key="3">
    <source>
        <dbReference type="Google" id="ProtNLM"/>
    </source>
</evidence>
<dbReference type="AlphaFoldDB" id="A0AAE6ZC25"/>
<accession>A0AAE6ZC25</accession>
<dbReference type="KEGG" id="coy:HF329_00860"/>
<reference evidence="2" key="1">
    <citation type="submission" date="2020-04" db="EMBL/GenBank/DDBJ databases">
        <authorList>
            <person name="Kittiwongwattana C."/>
        </authorList>
    </citation>
    <scope>NUCLEOTIDE SEQUENCE [LARGE SCALE GENOMIC DNA]</scope>
    <source>
        <strain evidence="2">1310</strain>
    </source>
</reference>
<sequence>MRLVMPERRSDNFDINEMLSGLFKPPTLRELFESKLVELKISPTAVLEILEMQHRALNGILDGTQKNIDFTNLIKIASFLQIPKMQVVELYLNSLESNYPTNTLSSEKIAFIKENFDLAVFKKAGFIDSITDFVQIEQKLLSRLGLKSIFEYRKPRYDVAFSSGLFKPKNELTRSFWINASKTVLEELTSPYEYSRQALIEYFPQIRWHSTNVERGLVEVIRSLYRLGITVVYQPPLHTLQLRGATFSVNDKPCIVLTNYVGFYPTLWFALIHELYHVLFDWEDIKVSNYHLTDDEDEQLTVRERENLADNFARQYLFSKEKTEEIKRHLNDSTYIRDVALNNHVHPSFIYVFYAFDVGNKDRMAWARARNQSPDVNEAIKAIDIPWSEGRPVEKVLYKLKTEIYN</sequence>
<evidence type="ECO:0000313" key="2">
    <source>
        <dbReference type="Proteomes" id="UP000502421"/>
    </source>
</evidence>